<evidence type="ECO:0000313" key="10">
    <source>
        <dbReference type="Proteomes" id="UP000431462"/>
    </source>
</evidence>
<evidence type="ECO:0000259" key="7">
    <source>
        <dbReference type="Pfam" id="PF02852"/>
    </source>
</evidence>
<gene>
    <name evidence="9" type="ORF">FH752_15975</name>
</gene>
<keyword evidence="5" id="KW-0520">NAD</keyword>
<dbReference type="Gene3D" id="3.30.390.30">
    <property type="match status" value="1"/>
</dbReference>
<keyword evidence="3 5" id="KW-0274">FAD</keyword>
<keyword evidence="2" id="KW-0285">Flavoprotein</keyword>
<dbReference type="SUPFAM" id="SSF55424">
    <property type="entry name" value="FAD/NAD-linked reductases, dimerisation (C-terminal) domain"/>
    <property type="match status" value="1"/>
</dbReference>
<dbReference type="InterPro" id="IPR036188">
    <property type="entry name" value="FAD/NAD-bd_sf"/>
</dbReference>
<comment type="caution">
    <text evidence="9">The sequence shown here is derived from an EMBL/GenBank/DDBJ whole genome shotgun (WGS) entry which is preliminary data.</text>
</comment>
<evidence type="ECO:0000256" key="6">
    <source>
        <dbReference type="PIRSR" id="PIRSR000350-4"/>
    </source>
</evidence>
<feature type="binding site" evidence="5">
    <location>
        <begin position="141"/>
        <end position="143"/>
    </location>
    <ligand>
        <name>FAD</name>
        <dbReference type="ChEBI" id="CHEBI:57692"/>
    </ligand>
</feature>
<dbReference type="Pfam" id="PF02852">
    <property type="entry name" value="Pyr_redox_dim"/>
    <property type="match status" value="1"/>
</dbReference>
<feature type="domain" description="FAD/NAD(P)-binding" evidence="8">
    <location>
        <begin position="7"/>
        <end position="325"/>
    </location>
</feature>
<keyword evidence="9" id="KW-0560">Oxidoreductase</keyword>
<feature type="active site" description="Proton acceptor" evidence="4">
    <location>
        <position position="442"/>
    </location>
</feature>
<sequence>MLKRKVDVAIIGTGTAGMGAYREARNYTNSIALIEGSHYGTTCARVGCMPSKLLIAAAEAAHGAKHAEIFGLNVPTVETDGAAVLARVKRERDRFVGFVVEDVDEFDDSHKVRGYARFLDAHRLQIDNGLEITADRIVIATGSRPFIPDVLKGAGKRLLVNDDVFELEQLPQSVLVVGAGVIGLELGQALSRLNVDVTMLSRNDSIGGIADSEIRENAAATLQSEFDLRLHAEVLATKETHSGVQVTYRTSGGIVHTVVVDYVLAATGRVPNTDKLGLETTGLELDERGVPVYDRDTMQTSESHIFIAGDANNELPLLHEASDEGRIAGRNAATFPTVEAGHRRAALGVVFSDPQISSVGKRAHELLPHTFITGKVSFHNQGRSRVMAKNQGMLKVYADKNTGTLMGAEMFGPAAEHIGHLLAWAVQQSLTVNEVLGMPFYHPVIEEGVRTAFRDAAEKLKQAERKEAPHAAA</sequence>
<comment type="similarity">
    <text evidence="1">Belongs to the class-I pyridine nucleotide-disulfide oxidoreductase family.</text>
</comment>
<dbReference type="Proteomes" id="UP000431462">
    <property type="component" value="Unassembled WGS sequence"/>
</dbReference>
<feature type="disulfide bond" description="Redox-active" evidence="6">
    <location>
        <begin position="43"/>
        <end position="48"/>
    </location>
</feature>
<dbReference type="PRINTS" id="PR00368">
    <property type="entry name" value="FADPNR"/>
</dbReference>
<dbReference type="PANTHER" id="PTHR43014">
    <property type="entry name" value="MERCURIC REDUCTASE"/>
    <property type="match status" value="1"/>
</dbReference>
<feature type="binding site" evidence="5">
    <location>
        <position position="310"/>
    </location>
    <ligand>
        <name>FAD</name>
        <dbReference type="ChEBI" id="CHEBI:57692"/>
    </ligand>
</feature>
<dbReference type="InterPro" id="IPR023753">
    <property type="entry name" value="FAD/NAD-binding_dom"/>
</dbReference>
<protein>
    <submittedName>
        <fullName evidence="9">Dihydrolipoyl dehydrogenase</fullName>
        <ecNumber evidence="9">1.8.1.4</ecNumber>
    </submittedName>
</protein>
<evidence type="ECO:0000256" key="4">
    <source>
        <dbReference type="PIRSR" id="PIRSR000350-2"/>
    </source>
</evidence>
<dbReference type="PANTHER" id="PTHR43014:SF4">
    <property type="entry name" value="PYRIDINE NUCLEOTIDE-DISULFIDE OXIDOREDUCTASE RCLA-RELATED"/>
    <property type="match status" value="1"/>
</dbReference>
<evidence type="ECO:0000256" key="2">
    <source>
        <dbReference type="ARBA" id="ARBA00022630"/>
    </source>
</evidence>
<dbReference type="EC" id="1.8.1.4" evidence="9"/>
<reference evidence="9 10" key="1">
    <citation type="submission" date="2019-06" db="EMBL/GenBank/DDBJ databases">
        <title>Enrichment of Autotrophic Halophilic Microorganisms from Red Sea Brine Pool Using Microbial Electrosynthesis System.</title>
        <authorList>
            <person name="Alqahtani M.F."/>
            <person name="Bajracharya S."/>
            <person name="Katuri K.P."/>
            <person name="Ali M."/>
            <person name="Saikaly P.E."/>
        </authorList>
    </citation>
    <scope>NUCLEOTIDE SEQUENCE [LARGE SCALE GENOMIC DNA]</scope>
    <source>
        <strain evidence="9">MES15</strain>
    </source>
</reference>
<evidence type="ECO:0000256" key="1">
    <source>
        <dbReference type="ARBA" id="ARBA00007532"/>
    </source>
</evidence>
<dbReference type="Pfam" id="PF07992">
    <property type="entry name" value="Pyr_redox_2"/>
    <property type="match status" value="1"/>
</dbReference>
<keyword evidence="5" id="KW-0547">Nucleotide-binding</keyword>
<dbReference type="Gene3D" id="3.50.50.60">
    <property type="entry name" value="FAD/NAD(P)-binding domain"/>
    <property type="match status" value="2"/>
</dbReference>
<dbReference type="PIRSF" id="PIRSF000350">
    <property type="entry name" value="Mercury_reductase_MerA"/>
    <property type="match status" value="1"/>
</dbReference>
<feature type="binding site" evidence="5">
    <location>
        <position position="52"/>
    </location>
    <ligand>
        <name>FAD</name>
        <dbReference type="ChEBI" id="CHEBI:57692"/>
    </ligand>
</feature>
<proteinExistence type="inferred from homology"/>
<feature type="binding site" evidence="5">
    <location>
        <begin position="178"/>
        <end position="185"/>
    </location>
    <ligand>
        <name>NAD(+)</name>
        <dbReference type="ChEBI" id="CHEBI:57540"/>
    </ligand>
</feature>
<evidence type="ECO:0000256" key="3">
    <source>
        <dbReference type="ARBA" id="ARBA00022827"/>
    </source>
</evidence>
<dbReference type="InterPro" id="IPR001100">
    <property type="entry name" value="Pyr_nuc-diS_OxRdtase"/>
</dbReference>
<evidence type="ECO:0000256" key="5">
    <source>
        <dbReference type="PIRSR" id="PIRSR000350-3"/>
    </source>
</evidence>
<feature type="binding site" evidence="5">
    <location>
        <position position="268"/>
    </location>
    <ligand>
        <name>NAD(+)</name>
        <dbReference type="ChEBI" id="CHEBI:57540"/>
    </ligand>
</feature>
<comment type="cofactor">
    <cofactor evidence="5">
        <name>FAD</name>
        <dbReference type="ChEBI" id="CHEBI:57692"/>
    </cofactor>
    <text evidence="5">Binds 1 FAD per subunit.</text>
</comment>
<name>A0A844HYE8_9GAMM</name>
<feature type="domain" description="Pyridine nucleotide-disulphide oxidoreductase dimerisation" evidence="7">
    <location>
        <begin position="349"/>
        <end position="452"/>
    </location>
</feature>
<dbReference type="PRINTS" id="PR00411">
    <property type="entry name" value="PNDRDTASEI"/>
</dbReference>
<dbReference type="NCBIfam" id="NF004939">
    <property type="entry name" value="PRK06292.1-1"/>
    <property type="match status" value="1"/>
</dbReference>
<dbReference type="AlphaFoldDB" id="A0A844HYE8"/>
<accession>A0A844HYE8</accession>
<dbReference type="SUPFAM" id="SSF51905">
    <property type="entry name" value="FAD/NAD(P)-binding domain"/>
    <property type="match status" value="1"/>
</dbReference>
<dbReference type="InterPro" id="IPR016156">
    <property type="entry name" value="FAD/NAD-linked_Rdtase_dimer_sf"/>
</dbReference>
<organism evidence="9 10">
    <name type="scientific">Marinobacter adhaerens</name>
    <dbReference type="NCBI Taxonomy" id="1033846"/>
    <lineage>
        <taxon>Bacteria</taxon>
        <taxon>Pseudomonadati</taxon>
        <taxon>Pseudomonadota</taxon>
        <taxon>Gammaproteobacteria</taxon>
        <taxon>Pseudomonadales</taxon>
        <taxon>Marinobacteraceae</taxon>
        <taxon>Marinobacter</taxon>
    </lineage>
</organism>
<dbReference type="EMBL" id="VENC01000016">
    <property type="protein sequence ID" value="MTJ00110.1"/>
    <property type="molecule type" value="Genomic_DNA"/>
</dbReference>
<dbReference type="InterPro" id="IPR004099">
    <property type="entry name" value="Pyr_nucl-diS_OxRdtase_dimer"/>
</dbReference>
<evidence type="ECO:0000313" key="9">
    <source>
        <dbReference type="EMBL" id="MTJ00110.1"/>
    </source>
</evidence>
<dbReference type="GO" id="GO:0050660">
    <property type="term" value="F:flavin adenine dinucleotide binding"/>
    <property type="evidence" value="ECO:0007669"/>
    <property type="project" value="TreeGrafter"/>
</dbReference>
<dbReference type="GO" id="GO:0004148">
    <property type="term" value="F:dihydrolipoyl dehydrogenase (NADH) activity"/>
    <property type="evidence" value="ECO:0007669"/>
    <property type="project" value="UniProtKB-EC"/>
</dbReference>
<dbReference type="GO" id="GO:0003955">
    <property type="term" value="F:NAD(P)H dehydrogenase (quinone) activity"/>
    <property type="evidence" value="ECO:0007669"/>
    <property type="project" value="TreeGrafter"/>
</dbReference>
<evidence type="ECO:0000259" key="8">
    <source>
        <dbReference type="Pfam" id="PF07992"/>
    </source>
</evidence>